<name>A0A168FC46_9MICO</name>
<keyword evidence="13" id="KW-1185">Reference proteome</keyword>
<dbReference type="PIRSF" id="PIRSF035805">
    <property type="entry name" value="TK_cell"/>
    <property type="match status" value="1"/>
</dbReference>
<keyword evidence="6 10" id="KW-0418">Kinase</keyword>
<dbReference type="Gene3D" id="3.40.50.300">
    <property type="entry name" value="P-loop containing nucleotide triphosphate hydrolases"/>
    <property type="match status" value="1"/>
</dbReference>
<dbReference type="KEGG" id="ido:I598_1778"/>
<accession>A0A168FC46</accession>
<dbReference type="PANTHER" id="PTHR11441">
    <property type="entry name" value="THYMIDINE KINASE"/>
    <property type="match status" value="1"/>
</dbReference>
<evidence type="ECO:0000313" key="13">
    <source>
        <dbReference type="Proteomes" id="UP000076794"/>
    </source>
</evidence>
<keyword evidence="5 10" id="KW-0547">Nucleotide-binding</keyword>
<gene>
    <name evidence="12" type="primary">tdk_3</name>
    <name evidence="12" type="ORF">I598_1778</name>
</gene>
<sequence length="204" mass="22161">MELSLVLGPMKSGKSLDLIAQVAPLAYSRLTCAVVQSARHVRDARIVSRTGASVPTIKLDTLEPLLHTDEDVVAIDEVHMFTPADVRVVEELVLRGTRVLACGIDLDHRGELFATVRALLELGPSEVRYRRAVCDRCQDLHAAFTQVLAGGLPFLEPLGASEPLPDDGTFTYEALCRRCFVLPETAIVTGSPGVPRVTARPLDH</sequence>
<comment type="catalytic activity">
    <reaction evidence="10">
        <text>thymidine + ATP = dTMP + ADP + H(+)</text>
        <dbReference type="Rhea" id="RHEA:19129"/>
        <dbReference type="ChEBI" id="CHEBI:15378"/>
        <dbReference type="ChEBI" id="CHEBI:17748"/>
        <dbReference type="ChEBI" id="CHEBI:30616"/>
        <dbReference type="ChEBI" id="CHEBI:63528"/>
        <dbReference type="ChEBI" id="CHEBI:456216"/>
        <dbReference type="EC" id="2.7.1.21"/>
    </reaction>
</comment>
<dbReference type="GO" id="GO:0005829">
    <property type="term" value="C:cytosol"/>
    <property type="evidence" value="ECO:0007669"/>
    <property type="project" value="TreeGrafter"/>
</dbReference>
<evidence type="ECO:0000256" key="8">
    <source>
        <dbReference type="PIRSR" id="PIRSR035805-1"/>
    </source>
</evidence>
<dbReference type="GO" id="GO:0004797">
    <property type="term" value="F:thymidine kinase activity"/>
    <property type="evidence" value="ECO:0007669"/>
    <property type="project" value="UniProtKB-EC"/>
</dbReference>
<dbReference type="PANTHER" id="PTHR11441:SF0">
    <property type="entry name" value="THYMIDINE KINASE, CYTOSOLIC"/>
    <property type="match status" value="1"/>
</dbReference>
<evidence type="ECO:0000256" key="1">
    <source>
        <dbReference type="ARBA" id="ARBA00007587"/>
    </source>
</evidence>
<feature type="binding site" evidence="9">
    <location>
        <position position="172"/>
    </location>
    <ligand>
        <name>substrate</name>
    </ligand>
</feature>
<dbReference type="GO" id="GO:0046104">
    <property type="term" value="P:thymidine metabolic process"/>
    <property type="evidence" value="ECO:0007669"/>
    <property type="project" value="TreeGrafter"/>
</dbReference>
<evidence type="ECO:0000256" key="2">
    <source>
        <dbReference type="ARBA" id="ARBA00012118"/>
    </source>
</evidence>
<feature type="binding site" evidence="9">
    <location>
        <position position="108"/>
    </location>
    <ligand>
        <name>substrate</name>
    </ligand>
</feature>
<reference evidence="12 13" key="1">
    <citation type="submission" date="2016-01" db="EMBL/GenBank/DDBJ databases">
        <title>Complete genome sequence of a soil Actinobacterium, Isoptericola dokdonensis DS-3.</title>
        <authorList>
            <person name="Kwon S.-K."/>
            <person name="Kim J.F."/>
        </authorList>
    </citation>
    <scope>NUCLEOTIDE SEQUENCE [LARGE SCALE GENOMIC DNA]</scope>
    <source>
        <strain evidence="12 13">DS-3</strain>
    </source>
</reference>
<keyword evidence="7 10" id="KW-0067">ATP-binding</keyword>
<dbReference type="GO" id="GO:0071897">
    <property type="term" value="P:DNA biosynthetic process"/>
    <property type="evidence" value="ECO:0007669"/>
    <property type="project" value="UniProtKB-KW"/>
</dbReference>
<organism evidence="12 13">
    <name type="scientific">Isoptericola dokdonensis DS-3</name>
    <dbReference type="NCBI Taxonomy" id="1300344"/>
    <lineage>
        <taxon>Bacteria</taxon>
        <taxon>Bacillati</taxon>
        <taxon>Actinomycetota</taxon>
        <taxon>Actinomycetes</taxon>
        <taxon>Micrococcales</taxon>
        <taxon>Promicromonosporaceae</taxon>
        <taxon>Isoptericola</taxon>
    </lineage>
</organism>
<dbReference type="Gene3D" id="3.30.60.20">
    <property type="match status" value="1"/>
</dbReference>
<dbReference type="EC" id="2.7.1.21" evidence="2 10"/>
<evidence type="ECO:0000313" key="12">
    <source>
        <dbReference type="EMBL" id="ANC31326.1"/>
    </source>
</evidence>
<dbReference type="Pfam" id="PF00265">
    <property type="entry name" value="TK"/>
    <property type="match status" value="1"/>
</dbReference>
<evidence type="ECO:0000256" key="5">
    <source>
        <dbReference type="ARBA" id="ARBA00022741"/>
    </source>
</evidence>
<evidence type="ECO:0000256" key="10">
    <source>
        <dbReference type="RuleBase" id="RU000544"/>
    </source>
</evidence>
<keyword evidence="4 10" id="KW-0808">Transferase</keyword>
<feature type="active site" description="Proton acceptor" evidence="8">
    <location>
        <position position="77"/>
    </location>
</feature>
<evidence type="ECO:0000256" key="3">
    <source>
        <dbReference type="ARBA" id="ARBA00022634"/>
    </source>
</evidence>
<dbReference type="InterPro" id="IPR001267">
    <property type="entry name" value="Thymidine_kinase"/>
</dbReference>
<proteinExistence type="inferred from homology"/>
<dbReference type="EMBL" id="CP014209">
    <property type="protein sequence ID" value="ANC31326.1"/>
    <property type="molecule type" value="Genomic_DNA"/>
</dbReference>
<comment type="similarity">
    <text evidence="1 11">Belongs to the thymidine kinase family.</text>
</comment>
<evidence type="ECO:0000256" key="11">
    <source>
        <dbReference type="RuleBase" id="RU004165"/>
    </source>
</evidence>
<evidence type="ECO:0000256" key="4">
    <source>
        <dbReference type="ARBA" id="ARBA00022679"/>
    </source>
</evidence>
<dbReference type="PATRIC" id="fig|1300344.3.peg.1785"/>
<protein>
    <recommendedName>
        <fullName evidence="2 10">Thymidine kinase</fullName>
        <ecNumber evidence="2 10">2.7.1.21</ecNumber>
    </recommendedName>
</protein>
<evidence type="ECO:0000256" key="9">
    <source>
        <dbReference type="PIRSR" id="PIRSR035805-2"/>
    </source>
</evidence>
<evidence type="ECO:0000256" key="7">
    <source>
        <dbReference type="ARBA" id="ARBA00022840"/>
    </source>
</evidence>
<dbReference type="GO" id="GO:0005524">
    <property type="term" value="F:ATP binding"/>
    <property type="evidence" value="ECO:0007669"/>
    <property type="project" value="UniProtKB-KW"/>
</dbReference>
<dbReference type="Proteomes" id="UP000076794">
    <property type="component" value="Chromosome"/>
</dbReference>
<dbReference type="AlphaFoldDB" id="A0A168FC46"/>
<keyword evidence="3 10" id="KW-0237">DNA synthesis</keyword>
<dbReference type="RefSeq" id="WP_068202642.1">
    <property type="nucleotide sequence ID" value="NZ_CP014209.1"/>
</dbReference>
<evidence type="ECO:0000256" key="6">
    <source>
        <dbReference type="ARBA" id="ARBA00022777"/>
    </source>
</evidence>
<dbReference type="InterPro" id="IPR027417">
    <property type="entry name" value="P-loop_NTPase"/>
</dbReference>
<dbReference type="STRING" id="1300344.I598_1778"/>
<dbReference type="SUPFAM" id="SSF52540">
    <property type="entry name" value="P-loop containing nucleoside triphosphate hydrolases"/>
    <property type="match status" value="1"/>
</dbReference>